<proteinExistence type="predicted"/>
<comment type="caution">
    <text evidence="3">The sequence shown here is derived from an EMBL/GenBank/DDBJ whole genome shotgun (WGS) entry which is preliminary data.</text>
</comment>
<organism evidence="3 4">
    <name type="scientific">Carya illinoinensis</name>
    <name type="common">Pecan</name>
    <dbReference type="NCBI Taxonomy" id="32201"/>
    <lineage>
        <taxon>Eukaryota</taxon>
        <taxon>Viridiplantae</taxon>
        <taxon>Streptophyta</taxon>
        <taxon>Embryophyta</taxon>
        <taxon>Tracheophyta</taxon>
        <taxon>Spermatophyta</taxon>
        <taxon>Magnoliopsida</taxon>
        <taxon>eudicotyledons</taxon>
        <taxon>Gunneridae</taxon>
        <taxon>Pentapetalae</taxon>
        <taxon>rosids</taxon>
        <taxon>fabids</taxon>
        <taxon>Fagales</taxon>
        <taxon>Juglandaceae</taxon>
        <taxon>Carya</taxon>
    </lineage>
</organism>
<dbReference type="PANTHER" id="PTHR47158">
    <property type="entry name" value="OS08G0239000 PROTEIN"/>
    <property type="match status" value="1"/>
</dbReference>
<dbReference type="InterPro" id="IPR045297">
    <property type="entry name" value="Complex1_LYR_LYRM4"/>
</dbReference>
<dbReference type="PANTHER" id="PTHR47158:SF1">
    <property type="entry name" value="OS08G0239000 PROTEIN"/>
    <property type="match status" value="1"/>
</dbReference>
<accession>A0A922DM71</accession>
<evidence type="ECO:0000256" key="1">
    <source>
        <dbReference type="SAM" id="MobiDB-lite"/>
    </source>
</evidence>
<evidence type="ECO:0000259" key="2">
    <source>
        <dbReference type="Pfam" id="PF05347"/>
    </source>
</evidence>
<dbReference type="Pfam" id="PF05347">
    <property type="entry name" value="Complex1_LYR"/>
    <property type="match status" value="1"/>
</dbReference>
<dbReference type="EMBL" id="CM031835">
    <property type="protein sequence ID" value="KAG6686982.1"/>
    <property type="molecule type" value="Genomic_DNA"/>
</dbReference>
<reference evidence="3" key="1">
    <citation type="submission" date="2021-01" db="EMBL/GenBank/DDBJ databases">
        <authorList>
            <person name="Lovell J.T."/>
            <person name="Bentley N."/>
            <person name="Bhattarai G."/>
            <person name="Jenkins J.W."/>
            <person name="Sreedasyam A."/>
            <person name="Alarcon Y."/>
            <person name="Bock C."/>
            <person name="Boston L."/>
            <person name="Carlson J."/>
            <person name="Cervantes K."/>
            <person name="Clermont K."/>
            <person name="Krom N."/>
            <person name="Kubenka K."/>
            <person name="Mamidi S."/>
            <person name="Mattison C."/>
            <person name="Monteros M."/>
            <person name="Pisani C."/>
            <person name="Plott C."/>
            <person name="Rajasekar S."/>
            <person name="Rhein H.S."/>
            <person name="Rohla C."/>
            <person name="Song M."/>
            <person name="Hilaire R.S."/>
            <person name="Shu S."/>
            <person name="Wells L."/>
            <person name="Wang X."/>
            <person name="Webber J."/>
            <person name="Heerema R.J."/>
            <person name="Klein P."/>
            <person name="Conner P."/>
            <person name="Grauke L."/>
            <person name="Grimwood J."/>
            <person name="Schmutz J."/>
            <person name="Randall J.J."/>
        </authorList>
    </citation>
    <scope>NUCLEOTIDE SEQUENCE</scope>
    <source>
        <tissue evidence="3">Leaf</tissue>
    </source>
</reference>
<feature type="domain" description="Complex 1 LYR protein" evidence="2">
    <location>
        <begin position="121"/>
        <end position="178"/>
    </location>
</feature>
<dbReference type="GO" id="GO:0016226">
    <property type="term" value="P:iron-sulfur cluster assembly"/>
    <property type="evidence" value="ECO:0007669"/>
    <property type="project" value="InterPro"/>
</dbReference>
<feature type="region of interest" description="Disordered" evidence="1">
    <location>
        <begin position="29"/>
        <end position="52"/>
    </location>
</feature>
<evidence type="ECO:0000313" key="3">
    <source>
        <dbReference type="EMBL" id="KAG6686982.1"/>
    </source>
</evidence>
<dbReference type="CDD" id="cd20264">
    <property type="entry name" value="Complex1_LYR_LYRM4"/>
    <property type="match status" value="1"/>
</dbReference>
<protein>
    <recommendedName>
        <fullName evidence="2">Complex 1 LYR protein domain-containing protein</fullName>
    </recommendedName>
</protein>
<name>A0A922DM71_CARIL</name>
<dbReference type="Proteomes" id="UP000811246">
    <property type="component" value="Chromosome 11"/>
</dbReference>
<gene>
    <name evidence="3" type="ORF">I3842_11G048500</name>
</gene>
<evidence type="ECO:0000313" key="4">
    <source>
        <dbReference type="Proteomes" id="UP000811246"/>
    </source>
</evidence>
<dbReference type="InterPro" id="IPR008011">
    <property type="entry name" value="Complex1_LYR_dom"/>
</dbReference>
<sequence length="201" mass="22405">MEPHSAEVLESHGSGVFFNCSVGRGLSSVRRKETTGGGAERMQGNAEMKNPARGVRDSLHIRTGHFSCVSPPFSCRVHNRKILSLSLSPAAAPRSTRFAENRWRIMAAAAAAARGVPTRSEVLWLFRSLLRTARQFSDYNIREYTKRRTIDGFRLNRTLSDPDSITSAFSDGKAQLEVAKRQSIIYSLYTPKVKSIMELKS</sequence>
<dbReference type="AlphaFoldDB" id="A0A922DM71"/>